<dbReference type="Gene3D" id="3.20.20.80">
    <property type="entry name" value="Glycosidases"/>
    <property type="match status" value="1"/>
</dbReference>
<sequence length="155" mass="17815">GINVIMDVVYNHTFSSRDSAFQLAVPDYYYRMNPNGTFQNGSGCGNEMASEKEMYRKYMLDSILYWTKEFNIDGFRFDLMGLHDIETMNLIRRELDKIDPRILVFGEGWDMGVGLAPEQKAKKDNAYKMPGIGFFNDDQRNAVKGAEIYGTFEEG</sequence>
<feature type="non-terminal residue" evidence="1">
    <location>
        <position position="1"/>
    </location>
</feature>
<comment type="caution">
    <text evidence="1">The sequence shown here is derived from an EMBL/GenBank/DDBJ whole genome shotgun (WGS) entry which is preliminary data.</text>
</comment>
<gene>
    <name evidence="1" type="ORF">FGO82_02210</name>
</gene>
<organism evidence="1 2">
    <name type="scientific">Streptococcus pyogenes</name>
    <dbReference type="NCBI Taxonomy" id="1314"/>
    <lineage>
        <taxon>Bacteria</taxon>
        <taxon>Bacillati</taxon>
        <taxon>Bacillota</taxon>
        <taxon>Bacilli</taxon>
        <taxon>Lactobacillales</taxon>
        <taxon>Streptococcaceae</taxon>
        <taxon>Streptococcus</taxon>
    </lineage>
</organism>
<evidence type="ECO:0000313" key="1">
    <source>
        <dbReference type="EMBL" id="TNY48332.1"/>
    </source>
</evidence>
<evidence type="ECO:0000313" key="2">
    <source>
        <dbReference type="Proteomes" id="UP000316580"/>
    </source>
</evidence>
<dbReference type="SUPFAM" id="SSF51445">
    <property type="entry name" value="(Trans)glycosidases"/>
    <property type="match status" value="1"/>
</dbReference>
<reference evidence="1 2" key="1">
    <citation type="submission" date="2019-05" db="EMBL/GenBank/DDBJ databases">
        <title>Novel genomic isolates of S.pyogenes and S.dysgalactiae subsp. equisimilis associated to necrotising fasciitis (NSTI).</title>
        <authorList>
            <person name="Barrantes I."/>
        </authorList>
    </citation>
    <scope>NUCLEOTIDE SEQUENCE [LARGE SCALE GENOMIC DNA]</scope>
    <source>
        <strain evidence="1 2">SPY6028</strain>
    </source>
</reference>
<dbReference type="EMBL" id="VCID01000473">
    <property type="protein sequence ID" value="TNY48332.1"/>
    <property type="molecule type" value="Genomic_DNA"/>
</dbReference>
<dbReference type="InterPro" id="IPR017853">
    <property type="entry name" value="GH"/>
</dbReference>
<name>A0A660A7R9_STRPY</name>
<dbReference type="Proteomes" id="UP000316580">
    <property type="component" value="Unassembled WGS sequence"/>
</dbReference>
<proteinExistence type="predicted"/>
<feature type="non-terminal residue" evidence="1">
    <location>
        <position position="155"/>
    </location>
</feature>
<dbReference type="PANTHER" id="PTHR43002">
    <property type="entry name" value="GLYCOGEN DEBRANCHING ENZYME"/>
    <property type="match status" value="1"/>
</dbReference>
<accession>A0A660A7R9</accession>
<protein>
    <submittedName>
        <fullName evidence="1">Type I pullulanase</fullName>
    </submittedName>
</protein>
<dbReference type="AlphaFoldDB" id="A0A660A7R9"/>